<keyword evidence="4" id="KW-1185">Reference proteome</keyword>
<dbReference type="SUPFAM" id="SSF49785">
    <property type="entry name" value="Galactose-binding domain-like"/>
    <property type="match status" value="1"/>
</dbReference>
<dbReference type="EMBL" id="WHPF01000021">
    <property type="protein sequence ID" value="NNV57899.1"/>
    <property type="molecule type" value="Genomic_DNA"/>
</dbReference>
<evidence type="ECO:0000256" key="1">
    <source>
        <dbReference type="SAM" id="SignalP"/>
    </source>
</evidence>
<feature type="signal peptide" evidence="1">
    <location>
        <begin position="1"/>
        <end position="22"/>
    </location>
</feature>
<feature type="domain" description="IPT/TIG" evidence="2">
    <location>
        <begin position="128"/>
        <end position="194"/>
    </location>
</feature>
<protein>
    <submittedName>
        <fullName evidence="3">Cell shape determination protein CcmA</fullName>
    </submittedName>
</protein>
<comment type="caution">
    <text evidence="3">The sequence shown here is derived from an EMBL/GenBank/DDBJ whole genome shotgun (WGS) entry which is preliminary data.</text>
</comment>
<keyword evidence="1" id="KW-0732">Signal</keyword>
<dbReference type="InterPro" id="IPR002909">
    <property type="entry name" value="IPT_dom"/>
</dbReference>
<evidence type="ECO:0000313" key="3">
    <source>
        <dbReference type="EMBL" id="NNV57899.1"/>
    </source>
</evidence>
<organism evidence="3 4">
    <name type="scientific">Limnovirga soli</name>
    <dbReference type="NCBI Taxonomy" id="2656915"/>
    <lineage>
        <taxon>Bacteria</taxon>
        <taxon>Pseudomonadati</taxon>
        <taxon>Bacteroidota</taxon>
        <taxon>Chitinophagia</taxon>
        <taxon>Chitinophagales</taxon>
        <taxon>Chitinophagaceae</taxon>
        <taxon>Limnovirga</taxon>
    </lineage>
</organism>
<dbReference type="Pfam" id="PF01833">
    <property type="entry name" value="TIG"/>
    <property type="match status" value="1"/>
</dbReference>
<dbReference type="InterPro" id="IPR008979">
    <property type="entry name" value="Galactose-bd-like_sf"/>
</dbReference>
<dbReference type="Gene3D" id="2.60.40.10">
    <property type="entry name" value="Immunoglobulins"/>
    <property type="match status" value="2"/>
</dbReference>
<dbReference type="PROSITE" id="PS51257">
    <property type="entry name" value="PROKAR_LIPOPROTEIN"/>
    <property type="match status" value="1"/>
</dbReference>
<dbReference type="Proteomes" id="UP000598971">
    <property type="component" value="Unassembled WGS sequence"/>
</dbReference>
<dbReference type="AlphaFoldDB" id="A0A8J8FKB5"/>
<feature type="chain" id="PRO_5035325755" evidence="1">
    <location>
        <begin position="23"/>
        <end position="345"/>
    </location>
</feature>
<name>A0A8J8FKB5_9BACT</name>
<dbReference type="InterPro" id="IPR014756">
    <property type="entry name" value="Ig_E-set"/>
</dbReference>
<dbReference type="Gene3D" id="2.60.120.430">
    <property type="entry name" value="Galactose-binding lectin"/>
    <property type="match status" value="1"/>
</dbReference>
<sequence>MNKICSKSFISTLLLFATLAMAVSACQKDSDGSPSVSPGNPVSAGISPDSAAGGVVLTLTGTGLGDIRSVVFSNDSVPAPFFSTLNTETALVFRVPDTALGGPQNIVFTNSAGKTLVVPFKVLAYPGVTTAFPTDFQAGTNVTLSGNNLDDVSSVVIEGTNDHATIVSKSKKQLVVSMPATSVNRGNLRITNATGDLVTSMEFVNVANAATVFSDQLDNGFQNWGWGGDYNASGDVTITGLSSMKAAYDPAGAWGGMQLGGGNINLSGYKYFSFWAKGADVDKNVQFWLNWGNVKVVTINANKWTYYKYELAVDYPGVTDVNNVTFQLFEAGKTIYFDNIMFSKE</sequence>
<dbReference type="RefSeq" id="WP_171609852.1">
    <property type="nucleotide sequence ID" value="NZ_WHPF01000021.1"/>
</dbReference>
<reference evidence="3" key="1">
    <citation type="submission" date="2019-10" db="EMBL/GenBank/DDBJ databases">
        <title>Draft genome sequence of Panacibacter sp. KCS-6.</title>
        <authorList>
            <person name="Yim K.J."/>
        </authorList>
    </citation>
    <scope>NUCLEOTIDE SEQUENCE</scope>
    <source>
        <strain evidence="3">KCS-6</strain>
    </source>
</reference>
<accession>A0A8J8FKB5</accession>
<dbReference type="SUPFAM" id="SSF81296">
    <property type="entry name" value="E set domains"/>
    <property type="match status" value="2"/>
</dbReference>
<evidence type="ECO:0000259" key="2">
    <source>
        <dbReference type="Pfam" id="PF01833"/>
    </source>
</evidence>
<gene>
    <name evidence="3" type="ORF">GD597_20715</name>
</gene>
<evidence type="ECO:0000313" key="4">
    <source>
        <dbReference type="Proteomes" id="UP000598971"/>
    </source>
</evidence>
<proteinExistence type="predicted"/>
<dbReference type="InterPro" id="IPR013783">
    <property type="entry name" value="Ig-like_fold"/>
</dbReference>